<organism evidence="1 2">
    <name type="scientific">Malacoplasma iowae 695</name>
    <dbReference type="NCBI Taxonomy" id="1048830"/>
    <lineage>
        <taxon>Bacteria</taxon>
        <taxon>Bacillati</taxon>
        <taxon>Mycoplasmatota</taxon>
        <taxon>Mycoplasmoidales</taxon>
        <taxon>Mycoplasmoidaceae</taxon>
        <taxon>Malacoplasma</taxon>
    </lineage>
</organism>
<dbReference type="Proteomes" id="UP000464283">
    <property type="component" value="Chromosome"/>
</dbReference>
<dbReference type="EMBL" id="CP033512">
    <property type="protein sequence ID" value="QHG89759.1"/>
    <property type="molecule type" value="Genomic_DNA"/>
</dbReference>
<protein>
    <submittedName>
        <fullName evidence="1">Uncharacterized protein</fullName>
    </submittedName>
</protein>
<gene>
    <name evidence="1" type="ORF">EER00_02540</name>
</gene>
<dbReference type="AlphaFoldDB" id="A0A6P1LE55"/>
<evidence type="ECO:0000313" key="1">
    <source>
        <dbReference type="EMBL" id="QHG89759.1"/>
    </source>
</evidence>
<proteinExistence type="predicted"/>
<dbReference type="RefSeq" id="WP_129692684.1">
    <property type="nucleotide sequence ID" value="NZ_AGFP01000019.1"/>
</dbReference>
<reference evidence="1 2" key="1">
    <citation type="submission" date="2018-11" db="EMBL/GenBank/DDBJ databases">
        <title>The first complete genome sequence of Mycoplasma iowae strain 695.</title>
        <authorList>
            <person name="Ghanem M."/>
            <person name="El-Gazzar M."/>
        </authorList>
    </citation>
    <scope>NUCLEOTIDE SEQUENCE [LARGE SCALE GENOMIC DNA]</scope>
    <source>
        <strain evidence="1 2">695</strain>
    </source>
</reference>
<name>A0A6P1LE55_MALIO</name>
<accession>A0A6P1LE55</accession>
<evidence type="ECO:0000313" key="2">
    <source>
        <dbReference type="Proteomes" id="UP000464283"/>
    </source>
</evidence>
<sequence>MYINGIRFKIRENFVYKEKLVYLIIGINTERKKGF</sequence>